<name>A0ABU5RT54_9CYAN</name>
<evidence type="ECO:0000313" key="2">
    <source>
        <dbReference type="Proteomes" id="UP001304461"/>
    </source>
</evidence>
<comment type="caution">
    <text evidence="1">The sequence shown here is derived from an EMBL/GenBank/DDBJ whole genome shotgun (WGS) entry which is preliminary data.</text>
</comment>
<gene>
    <name evidence="1" type="ORF">VB738_06675</name>
</gene>
<dbReference type="Gene3D" id="2.60.120.620">
    <property type="entry name" value="q2cbj1_9rhob like domain"/>
    <property type="match status" value="1"/>
</dbReference>
<dbReference type="Pfam" id="PF13759">
    <property type="entry name" value="2OG-FeII_Oxy_5"/>
    <property type="match status" value="1"/>
</dbReference>
<dbReference type="EMBL" id="JAYGHX010000003">
    <property type="protein sequence ID" value="MEA5390943.1"/>
    <property type="molecule type" value="Genomic_DNA"/>
</dbReference>
<proteinExistence type="predicted"/>
<sequence>MAEATTPAALAIEPLFPMALGRVQLAPDPLDTALLLQRVLALREQDPSEEGVAWTGDVRGAGELHRDPLFAPLIGRLAGHAWAYMAALGFDRRRLALHVQRSWPVVSEAGEQVGRHHHPNAHLSAIYYLNGDGSGRSGCLRLFAPRQVNELVPGLAVGQDGPIGADAVLNRPWHDVAPRAGLLLLFPSSVDHAVLPNEDPDDTRFSLSIDFLLTAPANAPDPGEYLAPHPGRWLAIGEDGIEPGA</sequence>
<dbReference type="InterPro" id="IPR012668">
    <property type="entry name" value="CHP02466"/>
</dbReference>
<dbReference type="Proteomes" id="UP001304461">
    <property type="component" value="Unassembled WGS sequence"/>
</dbReference>
<reference evidence="1 2" key="1">
    <citation type="submission" date="2023-12" db="EMBL/GenBank/DDBJ databases">
        <title>Baltic Sea Cyanobacteria.</title>
        <authorList>
            <person name="Delbaje E."/>
            <person name="Fewer D.P."/>
            <person name="Shishido T.K."/>
        </authorList>
    </citation>
    <scope>NUCLEOTIDE SEQUENCE [LARGE SCALE GENOMIC DNA]</scope>
    <source>
        <strain evidence="1 2">UHCC 0139</strain>
    </source>
</reference>
<accession>A0ABU5RT54</accession>
<dbReference type="NCBIfam" id="TIGR02466">
    <property type="entry name" value="TIGR02466 family protein"/>
    <property type="match status" value="1"/>
</dbReference>
<organism evidence="1 2">
    <name type="scientific">Cyanobium gracile UHCC 0139</name>
    <dbReference type="NCBI Taxonomy" id="3110308"/>
    <lineage>
        <taxon>Bacteria</taxon>
        <taxon>Bacillati</taxon>
        <taxon>Cyanobacteriota</taxon>
        <taxon>Cyanophyceae</taxon>
        <taxon>Synechococcales</taxon>
        <taxon>Prochlorococcaceae</taxon>
        <taxon>Cyanobium</taxon>
    </lineage>
</organism>
<evidence type="ECO:0000313" key="1">
    <source>
        <dbReference type="EMBL" id="MEA5390943.1"/>
    </source>
</evidence>
<protein>
    <submittedName>
        <fullName evidence="1">TIGR02466 family protein</fullName>
    </submittedName>
</protein>
<dbReference type="RefSeq" id="WP_323305006.1">
    <property type="nucleotide sequence ID" value="NZ_JAYGHX010000003.1"/>
</dbReference>
<keyword evidence="2" id="KW-1185">Reference proteome</keyword>